<dbReference type="AlphaFoldDB" id="A0AA86M8W9"/>
<dbReference type="KEGG" id="lto:RGQ30_23050"/>
<evidence type="ECO:0000259" key="3">
    <source>
        <dbReference type="Pfam" id="PF09375"/>
    </source>
</evidence>
<gene>
    <name evidence="4" type="ORF">RGQ30_23050</name>
</gene>
<keyword evidence="2" id="KW-0732">Signal</keyword>
<evidence type="ECO:0000313" key="4">
    <source>
        <dbReference type="EMBL" id="BET26804.1"/>
    </source>
</evidence>
<dbReference type="Proteomes" id="UP001329151">
    <property type="component" value="Chromosome"/>
</dbReference>
<dbReference type="GO" id="GO:0030313">
    <property type="term" value="C:cell envelope"/>
    <property type="evidence" value="ECO:0007669"/>
    <property type="project" value="UniProtKB-SubCell"/>
</dbReference>
<sequence length="371" mass="40723">MHFERRQELRKGLLQGLAWALVACVFLLLANVAKPAEAAEPIDRSGLLFPYYEASEVLNSASKYHHNRLASNLLTQLQLLDQLSTQYCAGAEKLAGLNEQFSLTYLTWLELSAVVTGPMLTNNTVRQIDFRPLRVNLLERAVQKQPVGAEQMALVGSPAKGFPAYEYLLTQPSFKPATAQCAYAREVVQDLARVVGELKWMPVAPPAGDEDEQASALRADMQLYFNQLVGAVHNLAWERMEKSMLRARDEVAAGKEALNTASAMNLPQRAWAAQWQGIEPLLVLRSPQVPDGVQQVIPLEAYLRGLGQIGLADNLVKHSAAVAVALQANSLEKPEPIAQSIQALKVLKTFLEQDVAKGLKVSIQFSSSDGD</sequence>
<evidence type="ECO:0000313" key="5">
    <source>
        <dbReference type="Proteomes" id="UP001329151"/>
    </source>
</evidence>
<protein>
    <recommendedName>
        <fullName evidence="3">Imelysin-like domain-containing protein</fullName>
    </recommendedName>
</protein>
<proteinExistence type="predicted"/>
<keyword evidence="5" id="KW-1185">Reference proteome</keyword>
<dbReference type="Pfam" id="PF09375">
    <property type="entry name" value="Peptidase_M75"/>
    <property type="match status" value="1"/>
</dbReference>
<dbReference type="EMBL" id="AP028947">
    <property type="protein sequence ID" value="BET26804.1"/>
    <property type="molecule type" value="Genomic_DNA"/>
</dbReference>
<dbReference type="PROSITE" id="PS51257">
    <property type="entry name" value="PROKAR_LIPOPROTEIN"/>
    <property type="match status" value="1"/>
</dbReference>
<feature type="domain" description="Imelysin-like" evidence="3">
    <location>
        <begin position="72"/>
        <end position="275"/>
    </location>
</feature>
<dbReference type="Gene3D" id="1.20.1420.20">
    <property type="entry name" value="M75 peptidase, HXXE motif"/>
    <property type="match status" value="1"/>
</dbReference>
<accession>A0AA86M8W9</accession>
<dbReference type="InterPro" id="IPR038352">
    <property type="entry name" value="Imelysin_sf"/>
</dbReference>
<organism evidence="4 5">
    <name type="scientific">Limnobacter thiooxidans</name>
    <dbReference type="NCBI Taxonomy" id="131080"/>
    <lineage>
        <taxon>Bacteria</taxon>
        <taxon>Pseudomonadati</taxon>
        <taxon>Pseudomonadota</taxon>
        <taxon>Betaproteobacteria</taxon>
        <taxon>Burkholderiales</taxon>
        <taxon>Burkholderiaceae</taxon>
        <taxon>Limnobacter</taxon>
    </lineage>
</organism>
<reference evidence="4 5" key="1">
    <citation type="submission" date="2023-10" db="EMBL/GenBank/DDBJ databases">
        <title>Complete Genome Sequence of Limnobacter thiooxidans CS-K2T, Isolated from freshwater lake sediments in Bavaria, Germany.</title>
        <authorList>
            <person name="Naruki M."/>
            <person name="Watanabe A."/>
            <person name="Warashina T."/>
            <person name="Morita T."/>
            <person name="Arakawa K."/>
        </authorList>
    </citation>
    <scope>NUCLEOTIDE SEQUENCE [LARGE SCALE GENOMIC DNA]</scope>
    <source>
        <strain evidence="4 5">CS-K2</strain>
    </source>
</reference>
<name>A0AA86M8W9_9BURK</name>
<evidence type="ECO:0000256" key="2">
    <source>
        <dbReference type="ARBA" id="ARBA00022729"/>
    </source>
</evidence>
<evidence type="ECO:0000256" key="1">
    <source>
        <dbReference type="ARBA" id="ARBA00004196"/>
    </source>
</evidence>
<comment type="subcellular location">
    <subcellularLocation>
        <location evidence="1">Cell envelope</location>
    </subcellularLocation>
</comment>
<dbReference type="InterPro" id="IPR018976">
    <property type="entry name" value="Imelysin-like"/>
</dbReference>
<dbReference type="RefSeq" id="WP_130555759.1">
    <property type="nucleotide sequence ID" value="NZ_AP028947.1"/>
</dbReference>